<dbReference type="Pfam" id="PF00078">
    <property type="entry name" value="RVT_1"/>
    <property type="match status" value="1"/>
</dbReference>
<feature type="domain" description="Reverse transcriptase" evidence="2">
    <location>
        <begin position="975"/>
        <end position="1255"/>
    </location>
</feature>
<dbReference type="Pfam" id="PF13966">
    <property type="entry name" value="zf-RVT"/>
    <property type="match status" value="1"/>
</dbReference>
<protein>
    <recommendedName>
        <fullName evidence="2">Reverse transcriptase domain-containing protein</fullName>
    </recommendedName>
</protein>
<reference evidence="3" key="1">
    <citation type="submission" date="2018-02" db="EMBL/GenBank/DDBJ databases">
        <authorList>
            <person name="Cohen D.B."/>
            <person name="Kent A.D."/>
        </authorList>
    </citation>
    <scope>NUCLEOTIDE SEQUENCE</scope>
</reference>
<accession>A0A2N9EBZ0</accession>
<dbReference type="SUPFAM" id="SSF56672">
    <property type="entry name" value="DNA/RNA polymerases"/>
    <property type="match status" value="1"/>
</dbReference>
<feature type="region of interest" description="Disordered" evidence="1">
    <location>
        <begin position="265"/>
        <end position="323"/>
    </location>
</feature>
<feature type="region of interest" description="Disordered" evidence="1">
    <location>
        <begin position="362"/>
        <end position="402"/>
    </location>
</feature>
<evidence type="ECO:0000259" key="2">
    <source>
        <dbReference type="PROSITE" id="PS50878"/>
    </source>
</evidence>
<dbReference type="InterPro" id="IPR005135">
    <property type="entry name" value="Endo/exonuclease/phosphatase"/>
</dbReference>
<dbReference type="InterPro" id="IPR000477">
    <property type="entry name" value="RT_dom"/>
</dbReference>
<dbReference type="InterPro" id="IPR026960">
    <property type="entry name" value="RVT-Znf"/>
</dbReference>
<dbReference type="EMBL" id="OIVN01000002">
    <property type="protein sequence ID" value="SPC72245.1"/>
    <property type="molecule type" value="Genomic_DNA"/>
</dbReference>
<proteinExistence type="predicted"/>
<organism evidence="3">
    <name type="scientific">Fagus sylvatica</name>
    <name type="common">Beechnut</name>
    <dbReference type="NCBI Taxonomy" id="28930"/>
    <lineage>
        <taxon>Eukaryota</taxon>
        <taxon>Viridiplantae</taxon>
        <taxon>Streptophyta</taxon>
        <taxon>Embryophyta</taxon>
        <taxon>Tracheophyta</taxon>
        <taxon>Spermatophyta</taxon>
        <taxon>Magnoliopsida</taxon>
        <taxon>eudicotyledons</taxon>
        <taxon>Gunneridae</taxon>
        <taxon>Pentapetalae</taxon>
        <taxon>rosids</taxon>
        <taxon>fabids</taxon>
        <taxon>Fagales</taxon>
        <taxon>Fagaceae</taxon>
        <taxon>Fagus</taxon>
    </lineage>
</organism>
<feature type="compositionally biased region" description="Acidic residues" evidence="1">
    <location>
        <begin position="390"/>
        <end position="402"/>
    </location>
</feature>
<dbReference type="PROSITE" id="PS50878">
    <property type="entry name" value="RT_POL"/>
    <property type="match status" value="1"/>
</dbReference>
<sequence length="1708" mass="193149">MGNRRWFNIESKSFELALVERGGSVGMNIIERGRNNVSNITLGPKGSAWLRKGMTEVHKLPPDQSFVRTFRDEGKTVILQKNRNDKGRFISVIEYGVHRRQGSVVIPEGVELWGWRGFSLAVDGILGSSKPPSGKAGTSGGGSKAVSSSGAAPISVEARIHPEGNGYKSAVIKGIDIPEIKGDNMGNTYARNKGAIQGNDQEVNVIGDICLQFKLLLGRSGKWEVEEAKVVDHKPVHTRPKQVPFTKDRPDFNQNPTHIKPVVVRHQQKGPTKPKPIWRPVNPSAAPLGLVHKPDPQDSSRLNQESTETTGTAGTHENHGQESDNAIVVYEKEFGVTSDVSLWDEWFARFMPCVPIDEEREEPIASPVSSDDEVGTMVTIDDGDSREYSDPDEAKDDTELEETSPVWIEPLAMSFSAEEAENVATGGDTSYPSTPSEWSLQKLTEFGEYLGASYEGFEDRVLRLLSEIESAGLRRPNSMSKTPKTTTAQRGHRELRDLLSTIVTWNARDDGSKRLRVRNLIKHWRVDLVCFQETKLNVVSRGLIGSLWGGRHVDWLFVGSQGASGGILLIWDKRYMERVDEALGNFSASCKFRMVSTGVEWAFSGVYGPHNSTDRGLLWEELSGVHGWWEVPWVVGGDFNVVRYPSERLGAVQLTSGMQGFSDFIFANDLIDIPMLGGQYTWSNTHSKSRLDRFLFTSTVEDLFSNIAQRRLPRLLSDHSPILLECGTFRRGKTPFRFENMWLQAEGFMNKVRSWWDSYDFHGSPSFVLTSKLKALKLDLKKWNKEEFGSVVERINSLVESIKVLEEVEESRALSGAERGLKERAVEELEKTLLLEEISWRQKSRSLWLREGDKNTRFFHRIANSHRRHNTIERIAVNGEVFTDPADINLKIVEFYQNLFSEPGGQRPLLDNLSFSGIDEADRASLDSQFSEEEVFGAVSSMCGDKAPGPDGFSIAFFQSCWSIIKEDLLQVFRHFHAHGTFVKSLNATFLALIPKRPGALDIKEFRPISLVSGVYKIISKVLANRLKNMMDKIVSDLQNAFVGGRQILDSVLIANECLDSRLKSGQSGVLCKLDMEKAYDHVGWNFLLYILRRCGFSSTWRRWIFNCISSARFSILVNGSPTGFFESSRGLRQGDPLSPFLFLIVMEALSRLLARAGTGHFIKGFSVGCPEEESLDISHLLFADDTLIFCGADPLQLRYLKGVFIWFQAVSGLKINLGKSELVPMGEEVVVEELAGILGCKVSSLPLHYLGLPLGSGYKDISVWTNIIEKTERRLASWKRMYLSKGGRLTLIKSTLSNLSTYYLSLFPIPKGVAHRLEKIQRDFLWGGLGEEFKFHLVNWKQICTPIRSGGLGIRNLVLFNQALLGKWLWRFATEKRALWRRIIVLKYGSLGGDWCSCSVSGPYGVSLWKSISRGWADFSRFISYKVGDGSSISFWTDNWCGESPLKLQFPDLYRMARFKNALVRDMLVFQGSNISCDVRFFRAAQDWEVDLITKFMDLLYSVNISQEEADSICWFPSSHKMFEVNSYYKLLQPEAAQSFPWKKVWRSRAPSKVNFFIWTAALGKILTTDNLRKRRLYVLDWCGMCKRDGESVDHLLLHCLLAQEIWDLAFSMFGVIWVMPRRVMDLLHCWPKLNRQTVGEIWGLIPHCIMWCLWRERNARCFEGCEMPIQDLKKFVLNTIWEWAAAQGLVSGYSLLDFIGTCSFTL</sequence>
<dbReference type="InterPro" id="IPR036691">
    <property type="entry name" value="Endo/exonu/phosph_ase_sf"/>
</dbReference>
<dbReference type="InterPro" id="IPR043502">
    <property type="entry name" value="DNA/RNA_pol_sf"/>
</dbReference>
<dbReference type="Pfam" id="PF03372">
    <property type="entry name" value="Exo_endo_phos"/>
    <property type="match status" value="1"/>
</dbReference>
<dbReference type="Gene3D" id="3.60.10.10">
    <property type="entry name" value="Endonuclease/exonuclease/phosphatase"/>
    <property type="match status" value="1"/>
</dbReference>
<gene>
    <name evidence="3" type="ORF">FSB_LOCUS127</name>
</gene>
<dbReference type="GO" id="GO:0003824">
    <property type="term" value="F:catalytic activity"/>
    <property type="evidence" value="ECO:0007669"/>
    <property type="project" value="InterPro"/>
</dbReference>
<dbReference type="PANTHER" id="PTHR33116">
    <property type="entry name" value="REVERSE TRANSCRIPTASE ZINC-BINDING DOMAIN-CONTAINING PROTEIN-RELATED-RELATED"/>
    <property type="match status" value="1"/>
</dbReference>
<dbReference type="SUPFAM" id="SSF56219">
    <property type="entry name" value="DNase I-like"/>
    <property type="match status" value="1"/>
</dbReference>
<dbReference type="PANTHER" id="PTHR33116:SF78">
    <property type="entry name" value="OS12G0587133 PROTEIN"/>
    <property type="match status" value="1"/>
</dbReference>
<dbReference type="CDD" id="cd01650">
    <property type="entry name" value="RT_nLTR_like"/>
    <property type="match status" value="1"/>
</dbReference>
<feature type="compositionally biased region" description="Polar residues" evidence="1">
    <location>
        <begin position="299"/>
        <end position="315"/>
    </location>
</feature>
<evidence type="ECO:0000313" key="3">
    <source>
        <dbReference type="EMBL" id="SPC72245.1"/>
    </source>
</evidence>
<name>A0A2N9EBZ0_FAGSY</name>
<evidence type="ECO:0000256" key="1">
    <source>
        <dbReference type="SAM" id="MobiDB-lite"/>
    </source>
</evidence>